<gene>
    <name evidence="1" type="ORF">RHMOL_Rhmol02G0273800</name>
</gene>
<evidence type="ECO:0000313" key="1">
    <source>
        <dbReference type="EMBL" id="KAI8569374.1"/>
    </source>
</evidence>
<keyword evidence="2" id="KW-1185">Reference proteome</keyword>
<dbReference type="EMBL" id="CM046389">
    <property type="protein sequence ID" value="KAI8569374.1"/>
    <property type="molecule type" value="Genomic_DNA"/>
</dbReference>
<evidence type="ECO:0000313" key="2">
    <source>
        <dbReference type="Proteomes" id="UP001062846"/>
    </source>
</evidence>
<name>A0ACC0PW34_RHOML</name>
<comment type="caution">
    <text evidence="1">The sequence shown here is derived from an EMBL/GenBank/DDBJ whole genome shotgun (WGS) entry which is preliminary data.</text>
</comment>
<proteinExistence type="predicted"/>
<protein>
    <submittedName>
        <fullName evidence="1">Uncharacterized protein</fullName>
    </submittedName>
</protein>
<accession>A0ACC0PW34</accession>
<organism evidence="1 2">
    <name type="scientific">Rhododendron molle</name>
    <name type="common">Chinese azalea</name>
    <name type="synonym">Azalea mollis</name>
    <dbReference type="NCBI Taxonomy" id="49168"/>
    <lineage>
        <taxon>Eukaryota</taxon>
        <taxon>Viridiplantae</taxon>
        <taxon>Streptophyta</taxon>
        <taxon>Embryophyta</taxon>
        <taxon>Tracheophyta</taxon>
        <taxon>Spermatophyta</taxon>
        <taxon>Magnoliopsida</taxon>
        <taxon>eudicotyledons</taxon>
        <taxon>Gunneridae</taxon>
        <taxon>Pentapetalae</taxon>
        <taxon>asterids</taxon>
        <taxon>Ericales</taxon>
        <taxon>Ericaceae</taxon>
        <taxon>Ericoideae</taxon>
        <taxon>Rhodoreae</taxon>
        <taxon>Rhododendron</taxon>
    </lineage>
</organism>
<sequence>MSLSEKEEKELEKQLDLLNKPPVTTIHTDYGDIIDCVDFYKQPAFDHPLLKNHTFHYQMKPISIDRGTRNEVSSEFAEPTSIGLKGGGCPVGTIPLRRITKEDLIRERLGLKVTSLENNTLGAHEAVVRTRANSNKKLRGAGAYISVHAPLIDIYGRSSGAKMKIQNGPDSIEVGWRVDPSLYGDTRTRFFIRLDAGQSHCFNTKCPGFVIVRPDIPVDSVLDLISHVGGPYFYVVAYIVRDQPNGNWWLLVGRNNIPIGFWPQQLFTGLRDLANHVEWGGETFAPPGKAAPPMGSGLLPFGTTRVDAHFKFVSVLNEYRQAVDVENTEEFTDDYNLYRVRDQGIGRNLGRYFVYGGPGRI</sequence>
<reference evidence="1" key="1">
    <citation type="submission" date="2022-02" db="EMBL/GenBank/DDBJ databases">
        <title>Plant Genome Project.</title>
        <authorList>
            <person name="Zhang R.-G."/>
        </authorList>
    </citation>
    <scope>NUCLEOTIDE SEQUENCE</scope>
    <source>
        <strain evidence="1">AT1</strain>
    </source>
</reference>
<dbReference type="Proteomes" id="UP001062846">
    <property type="component" value="Chromosome 2"/>
</dbReference>